<keyword evidence="1" id="KW-1133">Transmembrane helix</keyword>
<accession>A0ABY7XVJ9</accession>
<reference evidence="2 3" key="1">
    <citation type="submission" date="2021-06" db="EMBL/GenBank/DDBJ databases">
        <title>Genome-based taxonomic framework of Microbacterium strains isolated from marine environment, the description of four new species and reclassification of four preexisting species.</title>
        <authorList>
            <person name="Lee S.D."/>
            <person name="Kim S.-M."/>
            <person name="Byeon Y.-S."/>
            <person name="Yang H.L."/>
            <person name="Kim I.S."/>
        </authorList>
    </citation>
    <scope>NUCLEOTIDE SEQUENCE [LARGE SCALE GENOMIC DNA]</scope>
    <source>
        <strain evidence="2 3">KACC 14465</strain>
    </source>
</reference>
<keyword evidence="3" id="KW-1185">Reference proteome</keyword>
<keyword evidence="1" id="KW-0812">Transmembrane</keyword>
<name>A0ABY7XVJ9_MICLT</name>
<evidence type="ECO:0000313" key="3">
    <source>
        <dbReference type="Proteomes" id="UP001215097"/>
    </source>
</evidence>
<organism evidence="2 3">
    <name type="scientific">Microbacterium luteolum</name>
    <name type="common">Aureobacterium luteolum</name>
    <dbReference type="NCBI Taxonomy" id="69367"/>
    <lineage>
        <taxon>Bacteria</taxon>
        <taxon>Bacillati</taxon>
        <taxon>Actinomycetota</taxon>
        <taxon>Actinomycetes</taxon>
        <taxon>Micrococcales</taxon>
        <taxon>Microbacteriaceae</taxon>
        <taxon>Microbacterium</taxon>
    </lineage>
</organism>
<evidence type="ECO:0000256" key="1">
    <source>
        <dbReference type="SAM" id="Phobius"/>
    </source>
</evidence>
<evidence type="ECO:0000313" key="2">
    <source>
        <dbReference type="EMBL" id="WDM45184.1"/>
    </source>
</evidence>
<sequence>MRDHSAADPAVGLTVEIIDAVGLVGEIIAWVGLIVGLPLLGIGLLTRSVQGPFTRTSVAVLDDLEDRPMALWSAGGRTCSRSLTASEARHLAELPEPVGYVSERDPERMRVEARSPVERACLTISFVMLGAAVVGFVASFLPVFWG</sequence>
<dbReference type="RefSeq" id="WP_282215347.1">
    <property type="nucleotide sequence ID" value="NZ_BAAAUN010000001.1"/>
</dbReference>
<gene>
    <name evidence="2" type="ORF">KV395_18870</name>
</gene>
<feature type="transmembrane region" description="Helical" evidence="1">
    <location>
        <begin position="120"/>
        <end position="145"/>
    </location>
</feature>
<protein>
    <submittedName>
        <fullName evidence="2">Uncharacterized protein</fullName>
    </submittedName>
</protein>
<proteinExistence type="predicted"/>
<dbReference type="Proteomes" id="UP001215097">
    <property type="component" value="Chromosome"/>
</dbReference>
<keyword evidence="1" id="KW-0472">Membrane</keyword>
<dbReference type="EMBL" id="CP078075">
    <property type="protein sequence ID" value="WDM45184.1"/>
    <property type="molecule type" value="Genomic_DNA"/>
</dbReference>
<feature type="transmembrane region" description="Helical" evidence="1">
    <location>
        <begin position="27"/>
        <end position="45"/>
    </location>
</feature>